<dbReference type="EMBL" id="JADGJH010000160">
    <property type="protein sequence ID" value="KAJ3135572.1"/>
    <property type="molecule type" value="Genomic_DNA"/>
</dbReference>
<dbReference type="InterPro" id="IPR011993">
    <property type="entry name" value="PH-like_dom_sf"/>
</dbReference>
<dbReference type="GO" id="GO:0035621">
    <property type="term" value="P:ER to Golgi ceramide transport"/>
    <property type="evidence" value="ECO:0007669"/>
    <property type="project" value="TreeGrafter"/>
</dbReference>
<keyword evidence="6" id="KW-0445">Lipid transport</keyword>
<evidence type="ECO:0000256" key="6">
    <source>
        <dbReference type="ARBA" id="ARBA00023055"/>
    </source>
</evidence>
<comment type="similarity">
    <text evidence="2 8">Belongs to the OSBP family.</text>
</comment>
<feature type="region of interest" description="Disordered" evidence="9">
    <location>
        <begin position="128"/>
        <end position="153"/>
    </location>
</feature>
<dbReference type="Gene3D" id="3.30.70.3490">
    <property type="match status" value="1"/>
</dbReference>
<dbReference type="PROSITE" id="PS01013">
    <property type="entry name" value="OSBP"/>
    <property type="match status" value="1"/>
</dbReference>
<comment type="subcellular location">
    <subcellularLocation>
        <location evidence="1">Cytoplasm</location>
    </subcellularLocation>
</comment>
<dbReference type="InterPro" id="IPR036598">
    <property type="entry name" value="GOLD_dom_sf"/>
</dbReference>
<dbReference type="SUPFAM" id="SSF144000">
    <property type="entry name" value="Oxysterol-binding protein-like"/>
    <property type="match status" value="1"/>
</dbReference>
<dbReference type="Pfam" id="PF15409">
    <property type="entry name" value="PH_8"/>
    <property type="match status" value="1"/>
</dbReference>
<dbReference type="GO" id="GO:0005829">
    <property type="term" value="C:cytosol"/>
    <property type="evidence" value="ECO:0007669"/>
    <property type="project" value="TreeGrafter"/>
</dbReference>
<feature type="region of interest" description="Disordered" evidence="9">
    <location>
        <begin position="257"/>
        <end position="276"/>
    </location>
</feature>
<dbReference type="PANTHER" id="PTHR10972">
    <property type="entry name" value="OXYSTEROL-BINDING PROTEIN-RELATED"/>
    <property type="match status" value="1"/>
</dbReference>
<dbReference type="GO" id="GO:0097038">
    <property type="term" value="C:perinuclear endoplasmic reticulum"/>
    <property type="evidence" value="ECO:0007669"/>
    <property type="project" value="TreeGrafter"/>
</dbReference>
<dbReference type="Pfam" id="PF01237">
    <property type="entry name" value="Oxysterol_BP"/>
    <property type="match status" value="1"/>
</dbReference>
<dbReference type="InterPro" id="IPR000648">
    <property type="entry name" value="Oxysterol-bd"/>
</dbReference>
<name>A0AAD5T873_9FUNG</name>
<keyword evidence="3" id="KW-0813">Transport</keyword>
<evidence type="ECO:0000256" key="9">
    <source>
        <dbReference type="SAM" id="MobiDB-lite"/>
    </source>
</evidence>
<dbReference type="Gene3D" id="2.60.120.680">
    <property type="entry name" value="GOLD domain"/>
    <property type="match status" value="1"/>
</dbReference>
<evidence type="ECO:0000256" key="8">
    <source>
        <dbReference type="RuleBase" id="RU003844"/>
    </source>
</evidence>
<dbReference type="PANTHER" id="PTHR10972:SF203">
    <property type="entry name" value="OXYSTEROL-BINDING PROTEIN HOMOLOG 3"/>
    <property type="match status" value="1"/>
</dbReference>
<dbReference type="Gene3D" id="2.30.29.30">
    <property type="entry name" value="Pleckstrin-homology domain (PH domain)/Phosphotyrosine-binding domain (PTB)"/>
    <property type="match status" value="1"/>
</dbReference>
<protein>
    <submittedName>
        <fullName evidence="11">Oxysterol-binding protein- protein 3</fullName>
    </submittedName>
</protein>
<evidence type="ECO:0000256" key="5">
    <source>
        <dbReference type="ARBA" id="ARBA00022553"/>
    </source>
</evidence>
<keyword evidence="12" id="KW-1185">Reference proteome</keyword>
<sequence>MQEVTVRPRSTFRHFVTVETVGKELVWNFGTKRRNISFGLFKEAEVNVNVNPLNTNANVNANANNLNIPSASTSTNISTASEIKQRRISAAPFLSLRRRATSATPSAEPQPPTTAIATGNVAAIIGSNAKEKEKFAERERERERERNSEIEWENASPTPTVITAGSVEKHGANGFNGVNSTGGNGSALNLVELLPIAHYDSSRLTVKGSYLITVPGTYVLVFDNSFSVNTSKSLFFFVALRDPTTTLSLALPLAGPHSTPLANSPSPPSAAPPSASALVLTLAPSPPLPATSPDSSNTLTPKNVSGWILKKGDRKMQGYLKRWLIIDAAGYLSYSKSQNGPPRAVVSLNSTAVRLDYDNFGIDIDTGSAIFHLKAQNLQDFQMWVSALQSHSAAPKFSNYPLLRGASGFSNFSSSQIDEAVGNSTTNRDFGNEINDLKKQIEKDLSFLWEKSSRIKELAESHDTFTVSDLSADLCKTITELQAHFQKLSDAESTKHAKTILALDQLESAYQLCLADNNSVRSQHSLPQADESIFFRSTLRTSGTAFRSPSAINRPLSMAASLHESVKSGSIQFYDAVEYDSDENSDNESDAVVTAGSRREFDGLENEWAKKNSLFFGIGKSHAANFAPAEIHVIEQEDEYDVEENFKRGDDDEDSGHEDRMTIKSVPINYNAIVQNNDSNIDDSCNDGLDEDIETVVGVNATTSTVVVRRTMLPAPPVSMENISVLSILRNNVGKDLSTIAMPIALNEPLNLLQKLAEELEYCELLEAAADAKSVVDRMVLMSAFAISGYASTVHRAGRKPFNPLLGETYECIRPDKGFKFIAEKVSHHPPVMSCFAESPKYTFYQDNLVKSKFWGKSMELVPSGTVNVTFPEKKDHLQWSKVTTCMRNVFSGTRYLEHYGTMTISSLSTGYTSIITFKESGYFSSAKNEVSAVVFDNRGTEVAWMSGKWDEALYRFEKSSPNNLQVVWRATPFPTNHTQMYGFTQFAVELNELTPDITPLLPITDTRFRTDQRWYEDGRIADAEAEKLRLEAKQRETRRRMEAAQVVWRPRWFEEVSAGEWQYKKGYFEKRGAFTDIESIF</sequence>
<gene>
    <name evidence="11" type="primary">OSBPL3</name>
    <name evidence="11" type="ORF">HK100_002579</name>
</gene>
<keyword evidence="4" id="KW-0963">Cytoplasm</keyword>
<keyword evidence="7" id="KW-0446">Lipid-binding</keyword>
<feature type="compositionally biased region" description="Basic and acidic residues" evidence="9">
    <location>
        <begin position="129"/>
        <end position="149"/>
    </location>
</feature>
<dbReference type="SMART" id="SM00233">
    <property type="entry name" value="PH"/>
    <property type="match status" value="1"/>
</dbReference>
<dbReference type="FunFam" id="2.40.160.120:FF:000001">
    <property type="entry name" value="Oxysterol-binding protein"/>
    <property type="match status" value="1"/>
</dbReference>
<dbReference type="InterPro" id="IPR001849">
    <property type="entry name" value="PH_domain"/>
</dbReference>
<dbReference type="Proteomes" id="UP001211907">
    <property type="component" value="Unassembled WGS sequence"/>
</dbReference>
<evidence type="ECO:0000256" key="4">
    <source>
        <dbReference type="ARBA" id="ARBA00022490"/>
    </source>
</evidence>
<evidence type="ECO:0000259" key="10">
    <source>
        <dbReference type="PROSITE" id="PS50003"/>
    </source>
</evidence>
<dbReference type="InterPro" id="IPR037239">
    <property type="entry name" value="OSBP_sf"/>
</dbReference>
<feature type="domain" description="PH" evidence="10">
    <location>
        <begin position="301"/>
        <end position="393"/>
    </location>
</feature>
<dbReference type="PROSITE" id="PS50003">
    <property type="entry name" value="PH_DOMAIN"/>
    <property type="match status" value="1"/>
</dbReference>
<dbReference type="SUPFAM" id="SSF50729">
    <property type="entry name" value="PH domain-like"/>
    <property type="match status" value="1"/>
</dbReference>
<dbReference type="GO" id="GO:0005886">
    <property type="term" value="C:plasma membrane"/>
    <property type="evidence" value="ECO:0007669"/>
    <property type="project" value="TreeGrafter"/>
</dbReference>
<dbReference type="GO" id="GO:0030011">
    <property type="term" value="P:maintenance of cell polarity"/>
    <property type="evidence" value="ECO:0007669"/>
    <property type="project" value="TreeGrafter"/>
</dbReference>
<dbReference type="GO" id="GO:0034727">
    <property type="term" value="P:piecemeal microautophagy of the nucleus"/>
    <property type="evidence" value="ECO:0007669"/>
    <property type="project" value="TreeGrafter"/>
</dbReference>
<evidence type="ECO:0000256" key="1">
    <source>
        <dbReference type="ARBA" id="ARBA00004496"/>
    </source>
</evidence>
<keyword evidence="5" id="KW-0597">Phosphoprotein</keyword>
<evidence type="ECO:0000313" key="12">
    <source>
        <dbReference type="Proteomes" id="UP001211907"/>
    </source>
</evidence>
<dbReference type="GO" id="GO:0006887">
    <property type="term" value="P:exocytosis"/>
    <property type="evidence" value="ECO:0007669"/>
    <property type="project" value="TreeGrafter"/>
</dbReference>
<dbReference type="GO" id="GO:0032934">
    <property type="term" value="F:sterol binding"/>
    <property type="evidence" value="ECO:0007669"/>
    <property type="project" value="TreeGrafter"/>
</dbReference>
<dbReference type="InterPro" id="IPR018494">
    <property type="entry name" value="Oxysterol-bd_CS"/>
</dbReference>
<dbReference type="AlphaFoldDB" id="A0AAD5T873"/>
<proteinExistence type="inferred from homology"/>
<dbReference type="InterPro" id="IPR041680">
    <property type="entry name" value="PH_8"/>
</dbReference>
<comment type="caution">
    <text evidence="11">The sequence shown here is derived from an EMBL/GenBank/DDBJ whole genome shotgun (WGS) entry which is preliminary data.</text>
</comment>
<dbReference type="GO" id="GO:0032541">
    <property type="term" value="C:cortical endoplasmic reticulum"/>
    <property type="evidence" value="ECO:0007669"/>
    <property type="project" value="TreeGrafter"/>
</dbReference>
<dbReference type="GO" id="GO:0006897">
    <property type="term" value="P:endocytosis"/>
    <property type="evidence" value="ECO:0007669"/>
    <property type="project" value="TreeGrafter"/>
</dbReference>
<dbReference type="SUPFAM" id="SSF101576">
    <property type="entry name" value="Supernatant protein factor (SPF), C-terminal domain"/>
    <property type="match status" value="1"/>
</dbReference>
<evidence type="ECO:0000256" key="3">
    <source>
        <dbReference type="ARBA" id="ARBA00022448"/>
    </source>
</evidence>
<evidence type="ECO:0000313" key="11">
    <source>
        <dbReference type="EMBL" id="KAJ3135572.1"/>
    </source>
</evidence>
<dbReference type="GO" id="GO:0120009">
    <property type="term" value="P:intermembrane lipid transfer"/>
    <property type="evidence" value="ECO:0007669"/>
    <property type="project" value="UniProtKB-ARBA"/>
</dbReference>
<evidence type="ECO:0000256" key="7">
    <source>
        <dbReference type="ARBA" id="ARBA00023121"/>
    </source>
</evidence>
<dbReference type="Gene3D" id="2.40.160.120">
    <property type="match status" value="1"/>
</dbReference>
<reference evidence="11" key="1">
    <citation type="submission" date="2020-05" db="EMBL/GenBank/DDBJ databases">
        <title>Phylogenomic resolution of chytrid fungi.</title>
        <authorList>
            <person name="Stajich J.E."/>
            <person name="Amses K."/>
            <person name="Simmons R."/>
            <person name="Seto K."/>
            <person name="Myers J."/>
            <person name="Bonds A."/>
            <person name="Quandt C.A."/>
            <person name="Barry K."/>
            <person name="Liu P."/>
            <person name="Grigoriev I."/>
            <person name="Longcore J.E."/>
            <person name="James T.Y."/>
        </authorList>
    </citation>
    <scope>NUCLEOTIDE SEQUENCE</scope>
    <source>
        <strain evidence="11">JEL0513</strain>
    </source>
</reference>
<evidence type="ECO:0000256" key="2">
    <source>
        <dbReference type="ARBA" id="ARBA00008842"/>
    </source>
</evidence>
<organism evidence="11 12">
    <name type="scientific">Physocladia obscura</name>
    <dbReference type="NCBI Taxonomy" id="109957"/>
    <lineage>
        <taxon>Eukaryota</taxon>
        <taxon>Fungi</taxon>
        <taxon>Fungi incertae sedis</taxon>
        <taxon>Chytridiomycota</taxon>
        <taxon>Chytridiomycota incertae sedis</taxon>
        <taxon>Chytridiomycetes</taxon>
        <taxon>Chytridiales</taxon>
        <taxon>Chytriomycetaceae</taxon>
        <taxon>Physocladia</taxon>
    </lineage>
</organism>
<accession>A0AAD5T873</accession>